<accession>A0A1B9IKM8</accession>
<evidence type="ECO:0000313" key="6">
    <source>
        <dbReference type="Proteomes" id="UP000092583"/>
    </source>
</evidence>
<evidence type="ECO:0000313" key="5">
    <source>
        <dbReference type="EMBL" id="OCF56209.1"/>
    </source>
</evidence>
<dbReference type="PANTHER" id="PTHR14087:SF7">
    <property type="entry name" value="THYMOCYTE NUCLEAR PROTEIN 1"/>
    <property type="match status" value="1"/>
</dbReference>
<evidence type="ECO:0000259" key="4">
    <source>
        <dbReference type="Pfam" id="PF01878"/>
    </source>
</evidence>
<feature type="domain" description="EVE" evidence="4">
    <location>
        <begin position="3"/>
        <end position="176"/>
    </location>
</feature>
<sequence>MPWLMKAEPDSRIVKGKDVKFSVDDFEKIGTSPWDGVRNHEAKKIMKERMKLDDQVLFYHSNCKVPGVFAIAEIAKEGYPDYTAWDPKHPYHDPKSKEDDPTWYMVDVGFIRRLAHPPTLQLIKHLATLSPSSALPKEISYIGKDGLEAIRSMQLVNRGRLSVQPVEQLAFESIVKLGQHGGWEDLIDQKQKGKSKSSTPAMKKSKGDADAIQKPKPSVTTDSTKKERPASVTKRSEPPSKKGAKQRDPPSGGSQGERRSKRIKVN</sequence>
<dbReference type="Gene3D" id="3.10.590.10">
    <property type="entry name" value="ph1033 like domains"/>
    <property type="match status" value="1"/>
</dbReference>
<comment type="subcellular location">
    <subcellularLocation>
        <location evidence="1">Nucleus</location>
    </subcellularLocation>
</comment>
<keyword evidence="6" id="KW-1185">Reference proteome</keyword>
<dbReference type="Proteomes" id="UP000092583">
    <property type="component" value="Unassembled WGS sequence"/>
</dbReference>
<proteinExistence type="predicted"/>
<dbReference type="STRING" id="1331196.A0A1B9IKM8"/>
<name>A0A1B9IKM8_9TREE</name>
<dbReference type="InterPro" id="IPR052181">
    <property type="entry name" value="5hmC_binding"/>
</dbReference>
<evidence type="ECO:0000256" key="1">
    <source>
        <dbReference type="ARBA" id="ARBA00004123"/>
    </source>
</evidence>
<dbReference type="InterPro" id="IPR002740">
    <property type="entry name" value="EVE_domain"/>
</dbReference>
<dbReference type="AlphaFoldDB" id="A0A1B9IKM8"/>
<feature type="compositionally biased region" description="Basic and acidic residues" evidence="3">
    <location>
        <begin position="223"/>
        <end position="248"/>
    </location>
</feature>
<dbReference type="SUPFAM" id="SSF88697">
    <property type="entry name" value="PUA domain-like"/>
    <property type="match status" value="1"/>
</dbReference>
<dbReference type="InterPro" id="IPR047197">
    <property type="entry name" value="THYN1-like_EVE"/>
</dbReference>
<feature type="region of interest" description="Disordered" evidence="3">
    <location>
        <begin position="185"/>
        <end position="266"/>
    </location>
</feature>
<protein>
    <recommendedName>
        <fullName evidence="4">EVE domain-containing protein</fullName>
    </recommendedName>
</protein>
<evidence type="ECO:0000256" key="2">
    <source>
        <dbReference type="ARBA" id="ARBA00023242"/>
    </source>
</evidence>
<organism evidence="5 6">
    <name type="scientific">Kwoniella mangroviensis CBS 10435</name>
    <dbReference type="NCBI Taxonomy" id="1331196"/>
    <lineage>
        <taxon>Eukaryota</taxon>
        <taxon>Fungi</taxon>
        <taxon>Dikarya</taxon>
        <taxon>Basidiomycota</taxon>
        <taxon>Agaricomycotina</taxon>
        <taxon>Tremellomycetes</taxon>
        <taxon>Tremellales</taxon>
        <taxon>Cryptococcaceae</taxon>
        <taxon>Kwoniella</taxon>
    </lineage>
</organism>
<dbReference type="InterPro" id="IPR015947">
    <property type="entry name" value="PUA-like_sf"/>
</dbReference>
<reference evidence="5 6" key="1">
    <citation type="submission" date="2013-07" db="EMBL/GenBank/DDBJ databases">
        <title>The Genome Sequence of Kwoniella mangroviensis CBS10435.</title>
        <authorList>
            <consortium name="The Broad Institute Genome Sequencing Platform"/>
            <person name="Cuomo C."/>
            <person name="Litvintseva A."/>
            <person name="Chen Y."/>
            <person name="Heitman J."/>
            <person name="Sun S."/>
            <person name="Springer D."/>
            <person name="Dromer F."/>
            <person name="Young S.K."/>
            <person name="Zeng Q."/>
            <person name="Gargeya S."/>
            <person name="Fitzgerald M."/>
            <person name="Abouelleil A."/>
            <person name="Alvarado L."/>
            <person name="Berlin A.M."/>
            <person name="Chapman S.B."/>
            <person name="Dewar J."/>
            <person name="Goldberg J."/>
            <person name="Griggs A."/>
            <person name="Gujja S."/>
            <person name="Hansen M."/>
            <person name="Howarth C."/>
            <person name="Imamovic A."/>
            <person name="Larimer J."/>
            <person name="McCowan C."/>
            <person name="Murphy C."/>
            <person name="Pearson M."/>
            <person name="Priest M."/>
            <person name="Roberts A."/>
            <person name="Saif S."/>
            <person name="Shea T."/>
            <person name="Sykes S."/>
            <person name="Wortman J."/>
            <person name="Nusbaum C."/>
            <person name="Birren B."/>
        </authorList>
    </citation>
    <scope>NUCLEOTIDE SEQUENCE [LARGE SCALE GENOMIC DNA]</scope>
    <source>
        <strain evidence="5 6">CBS 10435</strain>
    </source>
</reference>
<dbReference type="CDD" id="cd21133">
    <property type="entry name" value="EVE"/>
    <property type="match status" value="1"/>
</dbReference>
<gene>
    <name evidence="5" type="ORF">L486_06150</name>
</gene>
<dbReference type="PANTHER" id="PTHR14087">
    <property type="entry name" value="THYMOCYTE NUCLEAR PROTEIN 1"/>
    <property type="match status" value="1"/>
</dbReference>
<reference evidence="6" key="2">
    <citation type="submission" date="2013-12" db="EMBL/GenBank/DDBJ databases">
        <title>Evolution of pathogenesis and genome organization in the Tremellales.</title>
        <authorList>
            <person name="Cuomo C."/>
            <person name="Litvintseva A."/>
            <person name="Heitman J."/>
            <person name="Chen Y."/>
            <person name="Sun S."/>
            <person name="Springer D."/>
            <person name="Dromer F."/>
            <person name="Young S."/>
            <person name="Zeng Q."/>
            <person name="Chapman S."/>
            <person name="Gujja S."/>
            <person name="Saif S."/>
            <person name="Birren B."/>
        </authorList>
    </citation>
    <scope>NUCLEOTIDE SEQUENCE [LARGE SCALE GENOMIC DNA]</scope>
    <source>
        <strain evidence="6">CBS 10435</strain>
    </source>
</reference>
<keyword evidence="2" id="KW-0539">Nucleus</keyword>
<dbReference type="EMBL" id="KV700091">
    <property type="protein sequence ID" value="OCF56209.1"/>
    <property type="molecule type" value="Genomic_DNA"/>
</dbReference>
<dbReference type="Pfam" id="PF01878">
    <property type="entry name" value="EVE"/>
    <property type="match status" value="1"/>
</dbReference>
<evidence type="ECO:0000256" key="3">
    <source>
        <dbReference type="SAM" id="MobiDB-lite"/>
    </source>
</evidence>
<dbReference type="FunFam" id="3.10.590.10:FF:000006">
    <property type="entry name" value="Chromosome 7, whole genome shotgun sequence"/>
    <property type="match status" value="1"/>
</dbReference>
<dbReference type="GO" id="GO:0005634">
    <property type="term" value="C:nucleus"/>
    <property type="evidence" value="ECO:0007669"/>
    <property type="project" value="UniProtKB-SubCell"/>
</dbReference>
<dbReference type="OrthoDB" id="41445at2759"/>